<protein>
    <submittedName>
        <fullName evidence="1">Uncharacterized protein</fullName>
    </submittedName>
</protein>
<accession>A0ACC0VF05</accession>
<proteinExistence type="predicted"/>
<dbReference type="Proteomes" id="UP001163324">
    <property type="component" value="Chromosome 1"/>
</dbReference>
<organism evidence="1 2">
    <name type="scientific">Trichothecium roseum</name>
    <dbReference type="NCBI Taxonomy" id="47278"/>
    <lineage>
        <taxon>Eukaryota</taxon>
        <taxon>Fungi</taxon>
        <taxon>Dikarya</taxon>
        <taxon>Ascomycota</taxon>
        <taxon>Pezizomycotina</taxon>
        <taxon>Sordariomycetes</taxon>
        <taxon>Hypocreomycetidae</taxon>
        <taxon>Hypocreales</taxon>
        <taxon>Hypocreales incertae sedis</taxon>
        <taxon>Trichothecium</taxon>
    </lineage>
</organism>
<dbReference type="EMBL" id="CM047940">
    <property type="protein sequence ID" value="KAI9904784.1"/>
    <property type="molecule type" value="Genomic_DNA"/>
</dbReference>
<name>A0ACC0VF05_9HYPO</name>
<comment type="caution">
    <text evidence="1">The sequence shown here is derived from an EMBL/GenBank/DDBJ whole genome shotgun (WGS) entry which is preliminary data.</text>
</comment>
<reference evidence="1" key="1">
    <citation type="submission" date="2022-10" db="EMBL/GenBank/DDBJ databases">
        <title>Complete Genome of Trichothecium roseum strain YXFP-22015, a Plant Pathogen Isolated from Citrus.</title>
        <authorList>
            <person name="Wang Y."/>
            <person name="Zhu L."/>
        </authorList>
    </citation>
    <scope>NUCLEOTIDE SEQUENCE</scope>
    <source>
        <strain evidence="1">YXFP-22015</strain>
    </source>
</reference>
<gene>
    <name evidence="1" type="ORF">N3K66_001313</name>
</gene>
<sequence length="78" mass="8653">MYLRSSSVAYHPTTSTRTTRNQGFSFFSDISTILHERETAQSGTPYAFEPGIRILHSVAIDAGSRSTWISSFVTTCCN</sequence>
<keyword evidence="2" id="KW-1185">Reference proteome</keyword>
<evidence type="ECO:0000313" key="2">
    <source>
        <dbReference type="Proteomes" id="UP001163324"/>
    </source>
</evidence>
<evidence type="ECO:0000313" key="1">
    <source>
        <dbReference type="EMBL" id="KAI9904784.1"/>
    </source>
</evidence>